<dbReference type="AlphaFoldDB" id="A0A1N7I8B7"/>
<dbReference type="InterPro" id="IPR018060">
    <property type="entry name" value="HTH_AraC"/>
</dbReference>
<evidence type="ECO:0000256" key="2">
    <source>
        <dbReference type="ARBA" id="ARBA00023125"/>
    </source>
</evidence>
<keyword evidence="1" id="KW-0805">Transcription regulation</keyword>
<dbReference type="Pfam" id="PF22200">
    <property type="entry name" value="ExsA_N"/>
    <property type="match status" value="1"/>
</dbReference>
<keyword evidence="6" id="KW-1185">Reference proteome</keyword>
<dbReference type="PROSITE" id="PS01124">
    <property type="entry name" value="HTH_ARAC_FAMILY_2"/>
    <property type="match status" value="1"/>
</dbReference>
<dbReference type="GO" id="GO:0003700">
    <property type="term" value="F:DNA-binding transcription factor activity"/>
    <property type="evidence" value="ECO:0007669"/>
    <property type="project" value="InterPro"/>
</dbReference>
<reference evidence="6" key="1">
    <citation type="submission" date="2017-01" db="EMBL/GenBank/DDBJ databases">
        <authorList>
            <person name="Varghese N."/>
            <person name="Submissions S."/>
        </authorList>
    </citation>
    <scope>NUCLEOTIDE SEQUENCE [LARGE SCALE GENOMIC DNA]</scope>
    <source>
        <strain evidence="6">DSM 17126</strain>
    </source>
</reference>
<feature type="domain" description="HTH araC/xylS-type" evidence="4">
    <location>
        <begin position="189"/>
        <end position="287"/>
    </location>
</feature>
<dbReference type="GO" id="GO:0043565">
    <property type="term" value="F:sequence-specific DNA binding"/>
    <property type="evidence" value="ECO:0007669"/>
    <property type="project" value="InterPro"/>
</dbReference>
<dbReference type="Pfam" id="PF12833">
    <property type="entry name" value="HTH_18"/>
    <property type="match status" value="1"/>
</dbReference>
<dbReference type="PROSITE" id="PS00041">
    <property type="entry name" value="HTH_ARAC_FAMILY_1"/>
    <property type="match status" value="1"/>
</dbReference>
<evidence type="ECO:0000313" key="5">
    <source>
        <dbReference type="EMBL" id="SIS33317.1"/>
    </source>
</evidence>
<dbReference type="RefSeq" id="WP_076506343.1">
    <property type="nucleotide sequence ID" value="NZ_FTNY01000002.1"/>
</dbReference>
<dbReference type="SUPFAM" id="SSF51215">
    <property type="entry name" value="Regulatory protein AraC"/>
    <property type="match status" value="1"/>
</dbReference>
<organism evidence="5 6">
    <name type="scientific">Chryseobacterium shigense</name>
    <dbReference type="NCBI Taxonomy" id="297244"/>
    <lineage>
        <taxon>Bacteria</taxon>
        <taxon>Pseudomonadati</taxon>
        <taxon>Bacteroidota</taxon>
        <taxon>Flavobacteriia</taxon>
        <taxon>Flavobacteriales</taxon>
        <taxon>Weeksellaceae</taxon>
        <taxon>Chryseobacterium group</taxon>
        <taxon>Chryseobacterium</taxon>
    </lineage>
</organism>
<dbReference type="InterPro" id="IPR037923">
    <property type="entry name" value="HTH-like"/>
</dbReference>
<dbReference type="Gene3D" id="1.10.10.60">
    <property type="entry name" value="Homeodomain-like"/>
    <property type="match status" value="2"/>
</dbReference>
<dbReference type="OrthoDB" id="4480133at2"/>
<evidence type="ECO:0000256" key="1">
    <source>
        <dbReference type="ARBA" id="ARBA00023015"/>
    </source>
</evidence>
<dbReference type="InterPro" id="IPR018062">
    <property type="entry name" value="HTH_AraC-typ_CS"/>
</dbReference>
<dbReference type="InterPro" id="IPR054015">
    <property type="entry name" value="ExsA-like_N"/>
</dbReference>
<dbReference type="PANTHER" id="PTHR43280:SF2">
    <property type="entry name" value="HTH-TYPE TRANSCRIPTIONAL REGULATOR EXSA"/>
    <property type="match status" value="1"/>
</dbReference>
<evidence type="ECO:0000259" key="4">
    <source>
        <dbReference type="PROSITE" id="PS01124"/>
    </source>
</evidence>
<dbReference type="InterPro" id="IPR020449">
    <property type="entry name" value="Tscrpt_reg_AraC-type_HTH"/>
</dbReference>
<dbReference type="Proteomes" id="UP000186373">
    <property type="component" value="Unassembled WGS sequence"/>
</dbReference>
<accession>A0A1N7I8B7</accession>
<keyword evidence="2 5" id="KW-0238">DNA-binding</keyword>
<evidence type="ECO:0000313" key="6">
    <source>
        <dbReference type="Proteomes" id="UP000186373"/>
    </source>
</evidence>
<sequence>MKSTMAPGEMLGAPYYHNFISLNGVNIVESCTHTKDKQGTMYIDDHLLLFVLEGSNKITYGNQSYLVKKNEMVLLHKNINFAFHKIGNKETDNSYDSMYFFLKDEFLVDFMKMGSVISNQSDKMARVTVKEVKEPLLSFITSIKPHFNEPEKMDKGLVRLKIIELLYDLAQTDEDLLQQLLQLKKQVISDISQVIEENYMNPLNLEDFAYLSGRSLSSFKRDFYTIYKVSPAQYIREKRMNKAKDLLSLSNLPVADVCYATGFETVSHFSRAFKKFFGQSPSEIRSQNESLI</sequence>
<evidence type="ECO:0000256" key="3">
    <source>
        <dbReference type="ARBA" id="ARBA00023163"/>
    </source>
</evidence>
<keyword evidence="3" id="KW-0804">Transcription</keyword>
<dbReference type="PANTHER" id="PTHR43280">
    <property type="entry name" value="ARAC-FAMILY TRANSCRIPTIONAL REGULATOR"/>
    <property type="match status" value="1"/>
</dbReference>
<proteinExistence type="predicted"/>
<protein>
    <submittedName>
        <fullName evidence="5">AraC-type DNA-binding protein</fullName>
    </submittedName>
</protein>
<dbReference type="InterPro" id="IPR009057">
    <property type="entry name" value="Homeodomain-like_sf"/>
</dbReference>
<name>A0A1N7I8B7_9FLAO</name>
<dbReference type="SUPFAM" id="SSF46689">
    <property type="entry name" value="Homeodomain-like"/>
    <property type="match status" value="2"/>
</dbReference>
<dbReference type="SMART" id="SM00342">
    <property type="entry name" value="HTH_ARAC"/>
    <property type="match status" value="1"/>
</dbReference>
<dbReference type="EMBL" id="FTNY01000002">
    <property type="protein sequence ID" value="SIS33317.1"/>
    <property type="molecule type" value="Genomic_DNA"/>
</dbReference>
<dbReference type="PRINTS" id="PR00032">
    <property type="entry name" value="HTHARAC"/>
</dbReference>
<gene>
    <name evidence="5" type="ORF">SAMN05421639_102584</name>
</gene>